<evidence type="ECO:0008006" key="3">
    <source>
        <dbReference type="Google" id="ProtNLM"/>
    </source>
</evidence>
<dbReference type="AlphaFoldDB" id="A0A4Q0HTE6"/>
<evidence type="ECO:0000313" key="2">
    <source>
        <dbReference type="Proteomes" id="UP000290481"/>
    </source>
</evidence>
<organism evidence="1 2">
    <name type="scientific">Pseudomonas azotoformans</name>
    <dbReference type="NCBI Taxonomy" id="47878"/>
    <lineage>
        <taxon>Bacteria</taxon>
        <taxon>Pseudomonadati</taxon>
        <taxon>Pseudomonadota</taxon>
        <taxon>Gammaproteobacteria</taxon>
        <taxon>Pseudomonadales</taxon>
        <taxon>Pseudomonadaceae</taxon>
        <taxon>Pseudomonas</taxon>
    </lineage>
</organism>
<gene>
    <name evidence="1" type="ORF">B4O85_13570</name>
</gene>
<accession>A0A4Q0HTE6</accession>
<dbReference type="EMBL" id="MZZJ01000005">
    <property type="protein sequence ID" value="RXE52385.1"/>
    <property type="molecule type" value="Genomic_DNA"/>
</dbReference>
<name>A0A4Q0HTE6_PSEAZ</name>
<sequence length="64" mass="6930">MLGGQCVAGVAERQKEVIVVLVDLCRTHDRSHAMRGNVSSDAPRHGRGASWAAFPRGAWERSEG</sequence>
<comment type="caution">
    <text evidence="1">The sequence shown here is derived from an EMBL/GenBank/DDBJ whole genome shotgun (WGS) entry which is preliminary data.</text>
</comment>
<dbReference type="Proteomes" id="UP000290481">
    <property type="component" value="Unassembled WGS sequence"/>
</dbReference>
<reference evidence="1 2" key="1">
    <citation type="submission" date="2017-03" db="EMBL/GenBank/DDBJ databases">
        <title>Pseudomonas azotoformans: Salt tolerant bacteria having multiple plant growth promoting attributes.</title>
        <authorList>
            <person name="Srivastava A.K."/>
            <person name="Sharma A."/>
            <person name="Srivastava A.K."/>
            <person name="Jamali H."/>
            <person name="Yadav J."/>
            <person name="Srivastava R."/>
            <person name="Kashyap P.L."/>
            <person name="Chakdar H."/>
            <person name="Saxena A.K."/>
        </authorList>
    </citation>
    <scope>NUCLEOTIDE SEQUENCE [LARGE SCALE GENOMIC DNA]</scope>
    <source>
        <strain evidence="1 2">SC 14</strain>
    </source>
</reference>
<proteinExistence type="predicted"/>
<evidence type="ECO:0000313" key="1">
    <source>
        <dbReference type="EMBL" id="RXE52385.1"/>
    </source>
</evidence>
<protein>
    <recommendedName>
        <fullName evidence="3">DUF1534 domain-containing protein</fullName>
    </recommendedName>
</protein>